<dbReference type="GO" id="GO:0007129">
    <property type="term" value="P:homologous chromosome pairing at meiosis"/>
    <property type="evidence" value="ECO:0007669"/>
    <property type="project" value="TreeGrafter"/>
</dbReference>
<organism evidence="4 5">
    <name type="scientific">Steinernema hermaphroditum</name>
    <dbReference type="NCBI Taxonomy" id="289476"/>
    <lineage>
        <taxon>Eukaryota</taxon>
        <taxon>Metazoa</taxon>
        <taxon>Ecdysozoa</taxon>
        <taxon>Nematoda</taxon>
        <taxon>Chromadorea</taxon>
        <taxon>Rhabditida</taxon>
        <taxon>Tylenchina</taxon>
        <taxon>Panagrolaimomorpha</taxon>
        <taxon>Strongyloidoidea</taxon>
        <taxon>Steinernematidae</taxon>
        <taxon>Steinernema</taxon>
    </lineage>
</organism>
<protein>
    <recommendedName>
        <fullName evidence="6">RING-type domain-containing protein</fullName>
    </recommendedName>
</protein>
<accession>A0AA39I8Q6</accession>
<proteinExistence type="predicted"/>
<dbReference type="GO" id="GO:0019789">
    <property type="term" value="F:SUMO transferase activity"/>
    <property type="evidence" value="ECO:0007669"/>
    <property type="project" value="InterPro"/>
</dbReference>
<dbReference type="GO" id="GO:0000795">
    <property type="term" value="C:synaptonemal complex"/>
    <property type="evidence" value="ECO:0007669"/>
    <property type="project" value="InterPro"/>
</dbReference>
<dbReference type="PANTHER" id="PTHR22663">
    <property type="entry name" value="RING FINGER PROTEIN NARYA-RELATED"/>
    <property type="match status" value="1"/>
</dbReference>
<evidence type="ECO:0000313" key="4">
    <source>
        <dbReference type="EMBL" id="KAK0418527.1"/>
    </source>
</evidence>
<dbReference type="EMBL" id="JAUCMV010000002">
    <property type="protein sequence ID" value="KAK0418527.1"/>
    <property type="molecule type" value="Genomic_DNA"/>
</dbReference>
<evidence type="ECO:0000256" key="2">
    <source>
        <dbReference type="SAM" id="Coils"/>
    </source>
</evidence>
<dbReference type="GO" id="GO:0016925">
    <property type="term" value="P:protein sumoylation"/>
    <property type="evidence" value="ECO:0007669"/>
    <property type="project" value="TreeGrafter"/>
</dbReference>
<feature type="compositionally biased region" description="Basic residues" evidence="3">
    <location>
        <begin position="238"/>
        <end position="258"/>
    </location>
</feature>
<evidence type="ECO:0000256" key="3">
    <source>
        <dbReference type="SAM" id="MobiDB-lite"/>
    </source>
</evidence>
<dbReference type="AlphaFoldDB" id="A0AA39I8Q6"/>
<feature type="region of interest" description="Disordered" evidence="3">
    <location>
        <begin position="227"/>
        <end position="258"/>
    </location>
</feature>
<evidence type="ECO:0008006" key="6">
    <source>
        <dbReference type="Google" id="ProtNLM"/>
    </source>
</evidence>
<dbReference type="InterPro" id="IPR042123">
    <property type="entry name" value="Zip3/RNF212-like"/>
</dbReference>
<feature type="coiled-coil region" evidence="2">
    <location>
        <begin position="100"/>
        <end position="162"/>
    </location>
</feature>
<keyword evidence="5" id="KW-1185">Reference proteome</keyword>
<evidence type="ECO:0000313" key="5">
    <source>
        <dbReference type="Proteomes" id="UP001175271"/>
    </source>
</evidence>
<sequence>MTDFIHCNACVRLPSGSEPFFVGTCNMCILCQRCVSTVKSRTQTTTCLICKKPTKFIKISGEMPPTVMPYFRDPKQLCEQFLKQLKQILDFRNAHRTRLIRVQQAQFKRYATEFKKLQEEYKKKHEGERAARQELQHYQEQMKGLKRKLEEDEREMVRLRELVQQSHQFTPKRRHAEPEFFIMNTSEQNTTTSESLSGIVAPKTPDHQKNDLLMDITVNKGMTQVPLTTPAMLGLGTRRTRSRSQPKRSRSKNQRSRM</sequence>
<keyword evidence="2" id="KW-0175">Coiled coil</keyword>
<dbReference type="GO" id="GO:0007131">
    <property type="term" value="P:reciprocal meiotic recombination"/>
    <property type="evidence" value="ECO:0007669"/>
    <property type="project" value="InterPro"/>
</dbReference>
<evidence type="ECO:0000256" key="1">
    <source>
        <dbReference type="ARBA" id="ARBA00023254"/>
    </source>
</evidence>
<keyword evidence="1" id="KW-0469">Meiosis</keyword>
<dbReference type="PANTHER" id="PTHR22663:SF17">
    <property type="entry name" value="RING FINGER PROTEIN NARYA-RELATED"/>
    <property type="match status" value="1"/>
</dbReference>
<comment type="caution">
    <text evidence="4">The sequence shown here is derived from an EMBL/GenBank/DDBJ whole genome shotgun (WGS) entry which is preliminary data.</text>
</comment>
<gene>
    <name evidence="4" type="ORF">QR680_013616</name>
</gene>
<dbReference type="Proteomes" id="UP001175271">
    <property type="component" value="Unassembled WGS sequence"/>
</dbReference>
<name>A0AA39I8Q6_9BILA</name>
<reference evidence="4" key="1">
    <citation type="submission" date="2023-06" db="EMBL/GenBank/DDBJ databases">
        <title>Genomic analysis of the entomopathogenic nematode Steinernema hermaphroditum.</title>
        <authorList>
            <person name="Schwarz E.M."/>
            <person name="Heppert J.K."/>
            <person name="Baniya A."/>
            <person name="Schwartz H.T."/>
            <person name="Tan C.-H."/>
            <person name="Antoshechkin I."/>
            <person name="Sternberg P.W."/>
            <person name="Goodrich-Blair H."/>
            <person name="Dillman A.R."/>
        </authorList>
    </citation>
    <scope>NUCLEOTIDE SEQUENCE</scope>
    <source>
        <strain evidence="4">PS9179</strain>
        <tissue evidence="4">Whole animal</tissue>
    </source>
</reference>